<dbReference type="EMBL" id="CABWLH010000009">
    <property type="protein sequence ID" value="VXB81987.1"/>
    <property type="molecule type" value="Genomic_DNA"/>
</dbReference>
<evidence type="ECO:0000313" key="2">
    <source>
        <dbReference type="Proteomes" id="UP000433089"/>
    </source>
</evidence>
<reference evidence="1 2" key="1">
    <citation type="submission" date="2019-10" db="EMBL/GenBank/DDBJ databases">
        <authorList>
            <person name="Karimi E."/>
        </authorList>
    </citation>
    <scope>NUCLEOTIDE SEQUENCE [LARGE SCALE GENOMIC DNA]</scope>
    <source>
        <strain evidence="1">Bacillus sp. 348</strain>
    </source>
</reference>
<dbReference type="Proteomes" id="UP000433089">
    <property type="component" value="Unassembled WGS sequence"/>
</dbReference>
<dbReference type="Pfam" id="PF14430">
    <property type="entry name" value="Imm1"/>
    <property type="match status" value="1"/>
</dbReference>
<proteinExistence type="predicted"/>
<organism evidence="1 2">
    <name type="scientific">Bacillus altitudinis</name>
    <dbReference type="NCBI Taxonomy" id="293387"/>
    <lineage>
        <taxon>Bacteria</taxon>
        <taxon>Bacillati</taxon>
        <taxon>Bacillota</taxon>
        <taxon>Bacilli</taxon>
        <taxon>Bacillales</taxon>
        <taxon>Bacillaceae</taxon>
        <taxon>Bacillus</taxon>
    </lineage>
</organism>
<dbReference type="RefSeq" id="WP_041090814.1">
    <property type="nucleotide sequence ID" value="NZ_CP022319.2"/>
</dbReference>
<sequence>MFLYYGPTGAPVANPGEEFMKRIFFQEGEEYWKQGNGESSIEIEEDWESESLVFFYTEPYGFLIMRYPNFLVPFKKEEKIETIEHLVAGAPLYVPSCSYVDRNQAYQIVHHFLTTKKVPDLVEWVELRDIDFQYDKKS</sequence>
<dbReference type="KEGG" id="balt:CFN77_12330"/>
<name>A0A653TNC1_BACAB</name>
<dbReference type="AlphaFoldDB" id="A0A653TNC1"/>
<dbReference type="InterPro" id="IPR025680">
    <property type="entry name" value="DddI"/>
</dbReference>
<accession>A0A653TNC1</accession>
<protein>
    <submittedName>
        <fullName evidence="1">Uncharacterized protein</fullName>
    </submittedName>
</protein>
<gene>
    <name evidence="1" type="ORF">BACI348_41638</name>
</gene>
<evidence type="ECO:0000313" key="1">
    <source>
        <dbReference type="EMBL" id="VXB81987.1"/>
    </source>
</evidence>